<dbReference type="RefSeq" id="WP_173584283.1">
    <property type="nucleotide sequence ID" value="NZ_WOTB01000022.1"/>
</dbReference>
<evidence type="ECO:0000313" key="2">
    <source>
        <dbReference type="Proteomes" id="UP000635278"/>
    </source>
</evidence>
<dbReference type="EMBL" id="WOTB01000022">
    <property type="protein sequence ID" value="NHN85891.1"/>
    <property type="molecule type" value="Genomic_DNA"/>
</dbReference>
<keyword evidence="2" id="KW-1185">Reference proteome</keyword>
<organism evidence="1 2">
    <name type="scientific">Acetobacter musti</name>
    <dbReference type="NCBI Taxonomy" id="864732"/>
    <lineage>
        <taxon>Bacteria</taxon>
        <taxon>Pseudomonadati</taxon>
        <taxon>Pseudomonadota</taxon>
        <taxon>Alphaproteobacteria</taxon>
        <taxon>Acetobacterales</taxon>
        <taxon>Acetobacteraceae</taxon>
        <taxon>Acetobacter</taxon>
    </lineage>
</organism>
<proteinExistence type="predicted"/>
<protein>
    <recommendedName>
        <fullName evidence="3">Phage tail protein</fullName>
    </recommendedName>
</protein>
<sequence length="138" mass="15019">MPTIGRNTDIVILWGGFRVDLPGVQAFSASQIVDEIRQHPFNNDPCAADLPAGWRGQVTFIRDAGSFDALTASIEANFLDGCVVNTGALFQYIREPDGSQSTFEFAGLTFRAENTGAYQASGVVRQTLGFTASRRRKL</sequence>
<accession>A0ABX0JQY0</accession>
<evidence type="ECO:0000313" key="1">
    <source>
        <dbReference type="EMBL" id="NHN85891.1"/>
    </source>
</evidence>
<name>A0ABX0JQY0_9PROT</name>
<gene>
    <name evidence="1" type="ORF">GOB93_14745</name>
</gene>
<evidence type="ECO:0008006" key="3">
    <source>
        <dbReference type="Google" id="ProtNLM"/>
    </source>
</evidence>
<reference evidence="1 2" key="1">
    <citation type="journal article" date="2020" name="Int. J. Syst. Evol. Microbiol.">
        <title>Novel acetic acid bacteria from cider fermentations: Acetobacter conturbans sp. nov. and Acetobacter fallax sp. nov.</title>
        <authorList>
            <person name="Sombolestani A.S."/>
            <person name="Cleenwerck I."/>
            <person name="Cnockaert M."/>
            <person name="Borremans W."/>
            <person name="Wieme A.D."/>
            <person name="De Vuyst L."/>
            <person name="Vandamme P."/>
        </authorList>
    </citation>
    <scope>NUCLEOTIDE SEQUENCE [LARGE SCALE GENOMIC DNA]</scope>
    <source>
        <strain evidence="1 2">LMG 30640</strain>
    </source>
</reference>
<dbReference type="Proteomes" id="UP000635278">
    <property type="component" value="Unassembled WGS sequence"/>
</dbReference>
<comment type="caution">
    <text evidence="1">The sequence shown here is derived from an EMBL/GenBank/DDBJ whole genome shotgun (WGS) entry which is preliminary data.</text>
</comment>